<evidence type="ECO:0000313" key="1">
    <source>
        <dbReference type="EMBL" id="MPM39850.1"/>
    </source>
</evidence>
<proteinExistence type="predicted"/>
<dbReference type="EMBL" id="VSSQ01008789">
    <property type="protein sequence ID" value="MPM39850.1"/>
    <property type="molecule type" value="Genomic_DNA"/>
</dbReference>
<accession>A0A644ZG74</accession>
<reference evidence="1" key="1">
    <citation type="submission" date="2019-08" db="EMBL/GenBank/DDBJ databases">
        <authorList>
            <person name="Kucharzyk K."/>
            <person name="Murdoch R.W."/>
            <person name="Higgins S."/>
            <person name="Loffler F."/>
        </authorList>
    </citation>
    <scope>NUCLEOTIDE SEQUENCE</scope>
</reference>
<dbReference type="AlphaFoldDB" id="A0A644ZG74"/>
<protein>
    <recommendedName>
        <fullName evidence="2">DUF4860 domain-containing protein</fullName>
    </recommendedName>
</protein>
<name>A0A644ZG74_9ZZZZ</name>
<dbReference type="InterPro" id="IPR032340">
    <property type="entry name" value="DUF4860"/>
</dbReference>
<organism evidence="1">
    <name type="scientific">bioreactor metagenome</name>
    <dbReference type="NCBI Taxonomy" id="1076179"/>
    <lineage>
        <taxon>unclassified sequences</taxon>
        <taxon>metagenomes</taxon>
        <taxon>ecological metagenomes</taxon>
    </lineage>
</organism>
<dbReference type="Pfam" id="PF16152">
    <property type="entry name" value="DUF4860"/>
    <property type="match status" value="1"/>
</dbReference>
<sequence>MRGNGRQHHMDALFVLLSFGVFAVCVLLVLLTGAQTYRAQTDRNQKSWEWRTGAQYVAAKLRHGDEAGAVSFSGGDGKQWYDTLNLKETYDGQEYVTAIYYYDGYIRELFTVEGGVYAPEDGEPVLEARGLRFGLDGKLVEVACTDAGGETSQTFLSLRGGEGAGA</sequence>
<gene>
    <name evidence="1" type="ORF">SDC9_86486</name>
</gene>
<comment type="caution">
    <text evidence="1">The sequence shown here is derived from an EMBL/GenBank/DDBJ whole genome shotgun (WGS) entry which is preliminary data.</text>
</comment>
<evidence type="ECO:0008006" key="2">
    <source>
        <dbReference type="Google" id="ProtNLM"/>
    </source>
</evidence>